<name>A0A9D4YXH9_CHLVU</name>
<reference evidence="2" key="1">
    <citation type="journal article" date="2019" name="Plant J.">
        <title>Chlorella vulgaris genome assembly and annotation reveals the molecular basis for metabolic acclimation to high light conditions.</title>
        <authorList>
            <person name="Cecchin M."/>
            <person name="Marcolungo L."/>
            <person name="Rossato M."/>
            <person name="Girolomoni L."/>
            <person name="Cosentino E."/>
            <person name="Cuine S."/>
            <person name="Li-Beisson Y."/>
            <person name="Delledonne M."/>
            <person name="Ballottari M."/>
        </authorList>
    </citation>
    <scope>NUCLEOTIDE SEQUENCE</scope>
    <source>
        <strain evidence="2">211/11P</strain>
    </source>
</reference>
<evidence type="ECO:0000313" key="2">
    <source>
        <dbReference type="EMBL" id="KAI3432249.1"/>
    </source>
</evidence>
<organism evidence="2 3">
    <name type="scientific">Chlorella vulgaris</name>
    <name type="common">Green alga</name>
    <dbReference type="NCBI Taxonomy" id="3077"/>
    <lineage>
        <taxon>Eukaryota</taxon>
        <taxon>Viridiplantae</taxon>
        <taxon>Chlorophyta</taxon>
        <taxon>core chlorophytes</taxon>
        <taxon>Trebouxiophyceae</taxon>
        <taxon>Chlorellales</taxon>
        <taxon>Chlorellaceae</taxon>
        <taxon>Chlorella clade</taxon>
        <taxon>Chlorella</taxon>
    </lineage>
</organism>
<comment type="caution">
    <text evidence="2">The sequence shown here is derived from an EMBL/GenBank/DDBJ whole genome shotgun (WGS) entry which is preliminary data.</text>
</comment>
<feature type="domain" description="PDZ" evidence="1">
    <location>
        <begin position="1"/>
        <end position="61"/>
    </location>
</feature>
<proteinExistence type="predicted"/>
<dbReference type="Proteomes" id="UP001055712">
    <property type="component" value="Unassembled WGS sequence"/>
</dbReference>
<evidence type="ECO:0000313" key="3">
    <source>
        <dbReference type="Proteomes" id="UP001055712"/>
    </source>
</evidence>
<gene>
    <name evidence="2" type="ORF">D9Q98_003810</name>
</gene>
<evidence type="ECO:0000259" key="1">
    <source>
        <dbReference type="PROSITE" id="PS50106"/>
    </source>
</evidence>
<sequence length="140" mass="14912">MVTNSLGAPETVSLTLRKPLGLVLGERKLSSGAVEVVVEELVPGGNAEKDGRVQAGDVLVKCSATLLKAGKEGEFEREGYGQRPYDNWEQVLFDARGKQFDTVMAALGSNSERWGIFTIQLEFERGEAAAAGAPDVASQA</sequence>
<dbReference type="Gene3D" id="2.30.42.10">
    <property type="match status" value="1"/>
</dbReference>
<dbReference type="InterPro" id="IPR036034">
    <property type="entry name" value="PDZ_sf"/>
</dbReference>
<protein>
    <recommendedName>
        <fullName evidence="1">PDZ domain-containing protein</fullName>
    </recommendedName>
</protein>
<dbReference type="AlphaFoldDB" id="A0A9D4YXH9"/>
<accession>A0A9D4YXH9</accession>
<dbReference type="PROSITE" id="PS50106">
    <property type="entry name" value="PDZ"/>
    <property type="match status" value="1"/>
</dbReference>
<reference evidence="2" key="2">
    <citation type="submission" date="2020-11" db="EMBL/GenBank/DDBJ databases">
        <authorList>
            <person name="Cecchin M."/>
            <person name="Marcolungo L."/>
            <person name="Rossato M."/>
            <person name="Girolomoni L."/>
            <person name="Cosentino E."/>
            <person name="Cuine S."/>
            <person name="Li-Beisson Y."/>
            <person name="Delledonne M."/>
            <person name="Ballottari M."/>
        </authorList>
    </citation>
    <scope>NUCLEOTIDE SEQUENCE</scope>
    <source>
        <strain evidence="2">211/11P</strain>
        <tissue evidence="2">Whole cell</tissue>
    </source>
</reference>
<dbReference type="SUPFAM" id="SSF50156">
    <property type="entry name" value="PDZ domain-like"/>
    <property type="match status" value="1"/>
</dbReference>
<dbReference type="InterPro" id="IPR001478">
    <property type="entry name" value="PDZ"/>
</dbReference>
<dbReference type="EMBL" id="SIDB01000005">
    <property type="protein sequence ID" value="KAI3432249.1"/>
    <property type="molecule type" value="Genomic_DNA"/>
</dbReference>
<dbReference type="OrthoDB" id="273181at2759"/>
<keyword evidence="3" id="KW-1185">Reference proteome</keyword>